<accession>A0A1A0HDW7</accession>
<sequence>MQLISKISFLSAVSVTLAFPQMSRFIECLGEDSNRYIVDNPCDSVVAIYSKEFRDFDTKGPDKQLDKCLNYVALIDSETSYMIAFPEADAFSGYVLDSPIGFDHFQTHPEFSGAFCSEKSTNKADQFKSTFTQKSEEAKMLDEL</sequence>
<keyword evidence="3" id="KW-1185">Reference proteome</keyword>
<comment type="caution">
    <text evidence="2">The sequence shown here is derived from an EMBL/GenBank/DDBJ whole genome shotgun (WGS) entry which is preliminary data.</text>
</comment>
<evidence type="ECO:0000313" key="3">
    <source>
        <dbReference type="Proteomes" id="UP000092555"/>
    </source>
</evidence>
<evidence type="ECO:0000256" key="1">
    <source>
        <dbReference type="SAM" id="SignalP"/>
    </source>
</evidence>
<dbReference type="EMBL" id="LXTC01000002">
    <property type="protein sequence ID" value="OBA22092.1"/>
    <property type="molecule type" value="Genomic_DNA"/>
</dbReference>
<proteinExistence type="predicted"/>
<keyword evidence="1" id="KW-0732">Signal</keyword>
<dbReference type="AlphaFoldDB" id="A0A1A0HDW7"/>
<organism evidence="2 3">
    <name type="scientific">Metschnikowia bicuspidata var. bicuspidata NRRL YB-4993</name>
    <dbReference type="NCBI Taxonomy" id="869754"/>
    <lineage>
        <taxon>Eukaryota</taxon>
        <taxon>Fungi</taxon>
        <taxon>Dikarya</taxon>
        <taxon>Ascomycota</taxon>
        <taxon>Saccharomycotina</taxon>
        <taxon>Pichiomycetes</taxon>
        <taxon>Metschnikowiaceae</taxon>
        <taxon>Metschnikowia</taxon>
    </lineage>
</organism>
<protein>
    <submittedName>
        <fullName evidence="2">Uncharacterized protein</fullName>
    </submittedName>
</protein>
<dbReference type="GeneID" id="30028737"/>
<dbReference type="RefSeq" id="XP_018712588.1">
    <property type="nucleotide sequence ID" value="XM_018855761.1"/>
</dbReference>
<feature type="signal peptide" evidence="1">
    <location>
        <begin position="1"/>
        <end position="18"/>
    </location>
</feature>
<name>A0A1A0HDW7_9ASCO</name>
<feature type="chain" id="PRO_5008291800" evidence="1">
    <location>
        <begin position="19"/>
        <end position="144"/>
    </location>
</feature>
<dbReference type="Proteomes" id="UP000092555">
    <property type="component" value="Unassembled WGS sequence"/>
</dbReference>
<reference evidence="2 3" key="1">
    <citation type="submission" date="2016-05" db="EMBL/GenBank/DDBJ databases">
        <title>Comparative genomics of biotechnologically important yeasts.</title>
        <authorList>
            <consortium name="DOE Joint Genome Institute"/>
            <person name="Riley R."/>
            <person name="Haridas S."/>
            <person name="Wolfe K.H."/>
            <person name="Lopes M.R."/>
            <person name="Hittinger C.T."/>
            <person name="Goker M."/>
            <person name="Salamov A."/>
            <person name="Wisecaver J."/>
            <person name="Long T.M."/>
            <person name="Aerts A.L."/>
            <person name="Barry K."/>
            <person name="Choi C."/>
            <person name="Clum A."/>
            <person name="Coughlan A.Y."/>
            <person name="Deshpande S."/>
            <person name="Douglass A.P."/>
            <person name="Hanson S.J."/>
            <person name="Klenk H.-P."/>
            <person name="LaButti K."/>
            <person name="Lapidus A."/>
            <person name="Lindquist E."/>
            <person name="Lipzen A."/>
            <person name="Meier-kolthoff J.P."/>
            <person name="Ohm R.A."/>
            <person name="Otillar R.P."/>
            <person name="Pangilinan J."/>
            <person name="Peng Y."/>
            <person name="Rokas A."/>
            <person name="Rosa C.A."/>
            <person name="Scheuner C."/>
            <person name="Sibirny A.A."/>
            <person name="Slot J.C."/>
            <person name="Stielow J.B."/>
            <person name="Sun H."/>
            <person name="Kurtzman C.P."/>
            <person name="Blackwell M."/>
            <person name="Grigoriev I.V."/>
            <person name="Jeffries T.W."/>
        </authorList>
    </citation>
    <scope>NUCLEOTIDE SEQUENCE [LARGE SCALE GENOMIC DNA]</scope>
    <source>
        <strain evidence="2 3">NRRL YB-4993</strain>
    </source>
</reference>
<evidence type="ECO:0000313" key="2">
    <source>
        <dbReference type="EMBL" id="OBA22092.1"/>
    </source>
</evidence>
<gene>
    <name evidence="2" type="ORF">METBIDRAFT_31049</name>
</gene>